<dbReference type="AlphaFoldDB" id="A0A5B7J8H9"/>
<sequence length="68" mass="7852">MYDDVVCQDRRRCQSTRGRISPGGRGRSQVTTQVHIDSLLIRPLQWKDTLTLPRLCDVQPNQEVCLQN</sequence>
<protein>
    <submittedName>
        <fullName evidence="1">Uncharacterized protein</fullName>
    </submittedName>
</protein>
<gene>
    <name evidence="1" type="ORF">E2C01_086146</name>
</gene>
<organism evidence="1 2">
    <name type="scientific">Portunus trituberculatus</name>
    <name type="common">Swimming crab</name>
    <name type="synonym">Neptunus trituberculatus</name>
    <dbReference type="NCBI Taxonomy" id="210409"/>
    <lineage>
        <taxon>Eukaryota</taxon>
        <taxon>Metazoa</taxon>
        <taxon>Ecdysozoa</taxon>
        <taxon>Arthropoda</taxon>
        <taxon>Crustacea</taxon>
        <taxon>Multicrustacea</taxon>
        <taxon>Malacostraca</taxon>
        <taxon>Eumalacostraca</taxon>
        <taxon>Eucarida</taxon>
        <taxon>Decapoda</taxon>
        <taxon>Pleocyemata</taxon>
        <taxon>Brachyura</taxon>
        <taxon>Eubrachyura</taxon>
        <taxon>Portunoidea</taxon>
        <taxon>Portunidae</taxon>
        <taxon>Portuninae</taxon>
        <taxon>Portunus</taxon>
    </lineage>
</organism>
<keyword evidence="2" id="KW-1185">Reference proteome</keyword>
<name>A0A5B7J8H9_PORTR</name>
<comment type="caution">
    <text evidence="1">The sequence shown here is derived from an EMBL/GenBank/DDBJ whole genome shotgun (WGS) entry which is preliminary data.</text>
</comment>
<accession>A0A5B7J8H9</accession>
<dbReference type="Proteomes" id="UP000324222">
    <property type="component" value="Unassembled WGS sequence"/>
</dbReference>
<dbReference type="EMBL" id="VSRR010086683">
    <property type="protein sequence ID" value="MPC91129.1"/>
    <property type="molecule type" value="Genomic_DNA"/>
</dbReference>
<evidence type="ECO:0000313" key="1">
    <source>
        <dbReference type="EMBL" id="MPC91129.1"/>
    </source>
</evidence>
<evidence type="ECO:0000313" key="2">
    <source>
        <dbReference type="Proteomes" id="UP000324222"/>
    </source>
</evidence>
<proteinExistence type="predicted"/>
<reference evidence="1 2" key="1">
    <citation type="submission" date="2019-05" db="EMBL/GenBank/DDBJ databases">
        <title>Another draft genome of Portunus trituberculatus and its Hox gene families provides insights of decapod evolution.</title>
        <authorList>
            <person name="Jeong J.-H."/>
            <person name="Song I."/>
            <person name="Kim S."/>
            <person name="Choi T."/>
            <person name="Kim D."/>
            <person name="Ryu S."/>
            <person name="Kim W."/>
        </authorList>
    </citation>
    <scope>NUCLEOTIDE SEQUENCE [LARGE SCALE GENOMIC DNA]</scope>
    <source>
        <tissue evidence="1">Muscle</tissue>
    </source>
</reference>